<keyword evidence="2" id="KW-0732">Signal</keyword>
<evidence type="ECO:0000256" key="1">
    <source>
        <dbReference type="SAM" id="MobiDB-lite"/>
    </source>
</evidence>
<feature type="signal peptide" evidence="2">
    <location>
        <begin position="1"/>
        <end position="27"/>
    </location>
</feature>
<dbReference type="RefSeq" id="WP_185142578.1">
    <property type="nucleotide sequence ID" value="NZ_JACJVP010000017.1"/>
</dbReference>
<dbReference type="AlphaFoldDB" id="A0A7X0RP92"/>
<keyword evidence="5" id="KW-1185">Reference proteome</keyword>
<evidence type="ECO:0000313" key="5">
    <source>
        <dbReference type="Proteomes" id="UP000547209"/>
    </source>
</evidence>
<feature type="domain" description="SLH" evidence="3">
    <location>
        <begin position="153"/>
        <end position="216"/>
    </location>
</feature>
<accession>A0A7X0RP92</accession>
<evidence type="ECO:0000313" key="4">
    <source>
        <dbReference type="EMBL" id="MBB6671090.1"/>
    </source>
</evidence>
<dbReference type="InterPro" id="IPR025748">
    <property type="entry name" value="PrcB_C_dom"/>
</dbReference>
<evidence type="ECO:0000256" key="2">
    <source>
        <dbReference type="SAM" id="SignalP"/>
    </source>
</evidence>
<feature type="chain" id="PRO_5030635360" evidence="2">
    <location>
        <begin position="28"/>
        <end position="328"/>
    </location>
</feature>
<proteinExistence type="predicted"/>
<dbReference type="InterPro" id="IPR001119">
    <property type="entry name" value="SLH_dom"/>
</dbReference>
<reference evidence="4 5" key="1">
    <citation type="submission" date="2020-08" db="EMBL/GenBank/DDBJ databases">
        <title>Cohnella phylogeny.</title>
        <authorList>
            <person name="Dunlap C."/>
        </authorList>
    </citation>
    <scope>NUCLEOTIDE SEQUENCE [LARGE SCALE GENOMIC DNA]</scope>
    <source>
        <strain evidence="4 5">DSM 28246</strain>
    </source>
</reference>
<dbReference type="Pfam" id="PF00395">
    <property type="entry name" value="SLH"/>
    <property type="match status" value="2"/>
</dbReference>
<name>A0A7X0RP92_9BACL</name>
<feature type="region of interest" description="Disordered" evidence="1">
    <location>
        <begin position="304"/>
        <end position="328"/>
    </location>
</feature>
<dbReference type="EMBL" id="JACJVP010000017">
    <property type="protein sequence ID" value="MBB6671090.1"/>
    <property type="molecule type" value="Genomic_DNA"/>
</dbReference>
<organism evidence="4 5">
    <name type="scientific">Cohnella nanjingensis</name>
    <dbReference type="NCBI Taxonomy" id="1387779"/>
    <lineage>
        <taxon>Bacteria</taxon>
        <taxon>Bacillati</taxon>
        <taxon>Bacillota</taxon>
        <taxon>Bacilli</taxon>
        <taxon>Bacillales</taxon>
        <taxon>Paenibacillaceae</taxon>
        <taxon>Cohnella</taxon>
    </lineage>
</organism>
<protein>
    <submittedName>
        <fullName evidence="4">S-layer homology domain-containing protein</fullName>
    </submittedName>
</protein>
<dbReference type="Proteomes" id="UP000547209">
    <property type="component" value="Unassembled WGS sequence"/>
</dbReference>
<feature type="domain" description="SLH" evidence="3">
    <location>
        <begin position="23"/>
        <end position="86"/>
    </location>
</feature>
<sequence length="328" mass="35589">MKNKSKWTIAGLSVVLASTLMSGSVFAFGDIDKDAGRTHILHLQELGIVRGDGSGQFKPKSQVTASTAVTMLVNGFKLNIDNIRFIKEPKASDYYTHIKDDAPYAQAFIIAQLNGLEIPKDIQPGASVTREQFAHWLFQAISTKGDYAWTMQYVLLNDEKSVAKDYMESIQKLVIANIASLDAKQNFRPQAAITRSEAAVMLDKALSFVEKTKPIEQLPEPTPLGDVQLTTEAYSADVKKVTLSAEVGHPGYGIEIAGIDFKDKQATIRYRVVEPDPDKMFPQVVTTVKASVYIDASYTPVLGGQEGVSTPPAKGGAASGSTGFPIVE</sequence>
<gene>
    <name evidence="4" type="ORF">H7C19_10355</name>
</gene>
<dbReference type="Pfam" id="PF14343">
    <property type="entry name" value="PrcB_C"/>
    <property type="match status" value="1"/>
</dbReference>
<dbReference type="PROSITE" id="PS51272">
    <property type="entry name" value="SLH"/>
    <property type="match status" value="2"/>
</dbReference>
<comment type="caution">
    <text evidence="4">The sequence shown here is derived from an EMBL/GenBank/DDBJ whole genome shotgun (WGS) entry which is preliminary data.</text>
</comment>
<evidence type="ECO:0000259" key="3">
    <source>
        <dbReference type="PROSITE" id="PS51272"/>
    </source>
</evidence>